<dbReference type="Proteomes" id="UP000075531">
    <property type="component" value="Unassembled WGS sequence"/>
</dbReference>
<keyword evidence="4" id="KW-1185">Reference proteome</keyword>
<evidence type="ECO:0000313" key="3">
    <source>
        <dbReference type="EMBL" id="KYH28021.1"/>
    </source>
</evidence>
<evidence type="ECO:0000313" key="4">
    <source>
        <dbReference type="Proteomes" id="UP000075531"/>
    </source>
</evidence>
<protein>
    <recommendedName>
        <fullName evidence="5">DUF4829 domain-containing protein</fullName>
    </recommendedName>
</protein>
<dbReference type="PATRIC" id="fig|1121338.3.peg.2923"/>
<dbReference type="PROSITE" id="PS51257">
    <property type="entry name" value="PROKAR_LIPOPROTEIN"/>
    <property type="match status" value="1"/>
</dbReference>
<feature type="signal peptide" evidence="2">
    <location>
        <begin position="1"/>
        <end position="24"/>
    </location>
</feature>
<comment type="caution">
    <text evidence="3">The sequence shown here is derived from an EMBL/GenBank/DDBJ whole genome shotgun (WGS) entry which is preliminary data.</text>
</comment>
<name>A0A151AK81_9CLOT</name>
<evidence type="ECO:0008006" key="5">
    <source>
        <dbReference type="Google" id="ProtNLM"/>
    </source>
</evidence>
<gene>
    <name evidence="3" type="ORF">CLTEP_27770</name>
</gene>
<keyword evidence="2" id="KW-0732">Signal</keyword>
<feature type="chain" id="PRO_5007577677" description="DUF4829 domain-containing protein" evidence="2">
    <location>
        <begin position="25"/>
        <end position="174"/>
    </location>
</feature>
<proteinExistence type="predicted"/>
<reference evidence="3 4" key="1">
    <citation type="submission" date="2016-02" db="EMBL/GenBank/DDBJ databases">
        <title>Genome sequence of Clostridium tepidiprofundi DSM 19306.</title>
        <authorList>
            <person name="Poehlein A."/>
            <person name="Daniel R."/>
        </authorList>
    </citation>
    <scope>NUCLEOTIDE SEQUENCE [LARGE SCALE GENOMIC DNA]</scope>
    <source>
        <strain evidence="3 4">DSM 19306</strain>
    </source>
</reference>
<evidence type="ECO:0000256" key="1">
    <source>
        <dbReference type="SAM" id="Coils"/>
    </source>
</evidence>
<sequence length="174" mass="19999">MKKKLSLMCIGVLIVGMLSGCSNGAVNSTNKDNDLSVKISALEQENKSLKNDLDTANKKHIKELEIRHLLNKKSFEIIHAMENKDIETLKKHLSKETTCLNDKIIFENYEYSFSSVIKENRLNTYWHWEEENNLFHIGYSIMGIENGIASPLSGEEFEYCLENGEWKLVKIAEQ</sequence>
<organism evidence="3 4">
    <name type="scientific">Clostridium tepidiprofundi DSM 19306</name>
    <dbReference type="NCBI Taxonomy" id="1121338"/>
    <lineage>
        <taxon>Bacteria</taxon>
        <taxon>Bacillati</taxon>
        <taxon>Bacillota</taxon>
        <taxon>Clostridia</taxon>
        <taxon>Eubacteriales</taxon>
        <taxon>Clostridiaceae</taxon>
        <taxon>Clostridium</taxon>
    </lineage>
</organism>
<evidence type="ECO:0000256" key="2">
    <source>
        <dbReference type="SAM" id="SignalP"/>
    </source>
</evidence>
<feature type="coiled-coil region" evidence="1">
    <location>
        <begin position="32"/>
        <end position="59"/>
    </location>
</feature>
<keyword evidence="1" id="KW-0175">Coiled coil</keyword>
<dbReference type="AlphaFoldDB" id="A0A151AK81"/>
<dbReference type="EMBL" id="LTBA01000106">
    <property type="protein sequence ID" value="KYH28021.1"/>
    <property type="molecule type" value="Genomic_DNA"/>
</dbReference>
<accession>A0A151AK81</accession>
<dbReference type="RefSeq" id="WP_066827646.1">
    <property type="nucleotide sequence ID" value="NZ_LTBA01000106.1"/>
</dbReference>